<dbReference type="Pfam" id="PF14420">
    <property type="entry name" value="Clr5"/>
    <property type="match status" value="1"/>
</dbReference>
<dbReference type="Pfam" id="PF24962">
    <property type="entry name" value="DUF7767"/>
    <property type="match status" value="1"/>
</dbReference>
<evidence type="ECO:0000313" key="5">
    <source>
        <dbReference type="EMBL" id="OSS52552.1"/>
    </source>
</evidence>
<feature type="compositionally biased region" description="Basic and acidic residues" evidence="1">
    <location>
        <begin position="437"/>
        <end position="448"/>
    </location>
</feature>
<evidence type="ECO:0000259" key="3">
    <source>
        <dbReference type="Pfam" id="PF24465"/>
    </source>
</evidence>
<dbReference type="STRING" id="105696.A0A1Y2M957"/>
<dbReference type="InterPro" id="IPR056669">
    <property type="entry name" value="DUF7767"/>
</dbReference>
<feature type="region of interest" description="Disordered" evidence="1">
    <location>
        <begin position="521"/>
        <end position="551"/>
    </location>
</feature>
<dbReference type="InParanoid" id="A0A1Y2M957"/>
<feature type="region of interest" description="Disordered" evidence="1">
    <location>
        <begin position="785"/>
        <end position="813"/>
    </location>
</feature>
<dbReference type="Pfam" id="PF24465">
    <property type="entry name" value="Tri-helical"/>
    <property type="match status" value="2"/>
</dbReference>
<feature type="domain" description="DUF7767" evidence="4">
    <location>
        <begin position="566"/>
        <end position="664"/>
    </location>
</feature>
<dbReference type="InterPro" id="IPR025676">
    <property type="entry name" value="Clr5_dom"/>
</dbReference>
<sequence>MVYHWDDKEAECYRLYVEEKKSLDEVIAYWEARGFTPSKRAFQTQFKRWDFPSKQNPAHKNPAIIARLQQLWEQNHTQKEMVDILQSEGHQINDRELIRLRLRLKLLLRERISRPRKDENAGQGVQKKVRKKKKPKLVPGKGLINQLGNAILAESTESEESSEEEEEVTHIVVGDEPLDDISCAEPESTHTSLDPEETLRRQLRQEQLQRESDEKWRTRKRRRRTRGWAGLPADTPGEPPRFPSETTIDEAKAYLGLDNSMYRRLRERFQELCEAEGVVKKTVAGPEKWAGLVQRLIQEDEHLVSVFQEEPEVLQINDALFRPKGQRALSIDVICMDVTKRLRTMETRMTLADAKNTLGLNPEQTRHVRAAYIAKLKAAQFTNKHEAGEEQWAQLKTAWINESEYLTRALAQGDSDPGYARKLRAVEVLARDVMKRQQQENIAKDPSKKKQIHQGPGPGPAPPVVAPQAERRRQSAGPDYSASEHVHHAAHPALSSSADLQIDPSLLLAASDAAILPGLAYPQPEHQFGSQHDHIQSTQQSKSVPQHESAHHYSHNYYPAASSQHSQPMPIYFRLHHLSATPFPSKTVWLSIMHTHSVNEISNLVMREHPGTVVLKVEGLVVYRQDQGEREVVVEVSDDEELAAYLGHVKNTGQGKATFVVLLVADKGVYYSDAPDFVPYHACGSSRRALVARDGFWVTGTLECFNTCNGLERENIDLASSKPHGAGVEVHVEQLVHVVKTAAYHGMYPHRAKRNPRPPVALPSVGGGPAMLPPLEPALAGAGTALTESERQRVPREMRTRQEKGQWQMLPPPPIDPRLMVDAAGMSSLNAGPGVQGIAPGFGGGGGGYGDSGSGGDAAVWDGFAAAGTGGWKPHVSGGCVSVSSSYPHGNGYPPAVRFDFVYQAGGGSSK</sequence>
<reference evidence="5 6" key="1">
    <citation type="journal article" date="2017" name="Genome Announc.">
        <title>Genome sequence of the saprophytic ascomycete Epicoccum nigrum ICMP 19927 strain isolated from New Zealand.</title>
        <authorList>
            <person name="Fokin M."/>
            <person name="Fleetwood D."/>
            <person name="Weir B.S."/>
            <person name="Villas-Boas S.G."/>
        </authorList>
    </citation>
    <scope>NUCLEOTIDE SEQUENCE [LARGE SCALE GENOMIC DNA]</scope>
    <source>
        <strain evidence="5 6">ICMP 19927</strain>
    </source>
</reference>
<feature type="region of interest" description="Disordered" evidence="1">
    <location>
        <begin position="117"/>
        <end position="141"/>
    </location>
</feature>
<dbReference type="EMBL" id="KZ107839">
    <property type="protein sequence ID" value="OSS52552.1"/>
    <property type="molecule type" value="Genomic_DNA"/>
</dbReference>
<feature type="domain" description="Tri-helical" evidence="3">
    <location>
        <begin position="251"/>
        <end position="345"/>
    </location>
</feature>
<keyword evidence="6" id="KW-1185">Reference proteome</keyword>
<feature type="compositionally biased region" description="Basic residues" evidence="1">
    <location>
        <begin position="217"/>
        <end position="226"/>
    </location>
</feature>
<feature type="region of interest" description="Disordered" evidence="1">
    <location>
        <begin position="437"/>
        <end position="489"/>
    </location>
</feature>
<feature type="domain" description="Clr5" evidence="2">
    <location>
        <begin position="1"/>
        <end position="52"/>
    </location>
</feature>
<feature type="compositionally biased region" description="Basic and acidic residues" evidence="1">
    <location>
        <begin position="197"/>
        <end position="216"/>
    </location>
</feature>
<dbReference type="AlphaFoldDB" id="A0A1Y2M957"/>
<dbReference type="Proteomes" id="UP000193240">
    <property type="component" value="Unassembled WGS sequence"/>
</dbReference>
<dbReference type="InterPro" id="IPR057940">
    <property type="entry name" value="Tri-helical_dom"/>
</dbReference>
<evidence type="ECO:0000313" key="6">
    <source>
        <dbReference type="Proteomes" id="UP000193240"/>
    </source>
</evidence>
<feature type="compositionally biased region" description="Acidic residues" evidence="1">
    <location>
        <begin position="156"/>
        <end position="167"/>
    </location>
</feature>
<accession>A0A1Y2M957</accession>
<evidence type="ECO:0000259" key="2">
    <source>
        <dbReference type="Pfam" id="PF14420"/>
    </source>
</evidence>
<protein>
    <submittedName>
        <fullName evidence="5">Uncharacterized protein</fullName>
    </submittedName>
</protein>
<evidence type="ECO:0000259" key="4">
    <source>
        <dbReference type="Pfam" id="PF24962"/>
    </source>
</evidence>
<gene>
    <name evidence="5" type="ORF">B5807_01940</name>
</gene>
<feature type="region of interest" description="Disordered" evidence="1">
    <location>
        <begin position="153"/>
        <end position="244"/>
    </location>
</feature>
<dbReference type="PANTHER" id="PTHR38788">
    <property type="entry name" value="CLR5 DOMAIN-CONTAINING PROTEIN"/>
    <property type="match status" value="1"/>
</dbReference>
<dbReference type="PANTHER" id="PTHR38788:SF5">
    <property type="entry name" value="CLR5 DOMAIN-CONTAINING PROTEIN"/>
    <property type="match status" value="1"/>
</dbReference>
<dbReference type="OMA" id="YRMYIEE"/>
<feature type="compositionally biased region" description="Basic and acidic residues" evidence="1">
    <location>
        <begin position="788"/>
        <end position="804"/>
    </location>
</feature>
<name>A0A1Y2M957_EPING</name>
<feature type="compositionally biased region" description="Polar residues" evidence="1">
    <location>
        <begin position="536"/>
        <end position="546"/>
    </location>
</feature>
<feature type="compositionally biased region" description="Basic residues" evidence="1">
    <location>
        <begin position="127"/>
        <end position="136"/>
    </location>
</feature>
<feature type="domain" description="Tri-helical" evidence="3">
    <location>
        <begin position="354"/>
        <end position="439"/>
    </location>
</feature>
<organism evidence="5 6">
    <name type="scientific">Epicoccum nigrum</name>
    <name type="common">Soil fungus</name>
    <name type="synonym">Epicoccum purpurascens</name>
    <dbReference type="NCBI Taxonomy" id="105696"/>
    <lineage>
        <taxon>Eukaryota</taxon>
        <taxon>Fungi</taxon>
        <taxon>Dikarya</taxon>
        <taxon>Ascomycota</taxon>
        <taxon>Pezizomycotina</taxon>
        <taxon>Dothideomycetes</taxon>
        <taxon>Pleosporomycetidae</taxon>
        <taxon>Pleosporales</taxon>
        <taxon>Pleosporineae</taxon>
        <taxon>Didymellaceae</taxon>
        <taxon>Epicoccum</taxon>
    </lineage>
</organism>
<feature type="region of interest" description="Disordered" evidence="1">
    <location>
        <begin position="749"/>
        <end position="768"/>
    </location>
</feature>
<proteinExistence type="predicted"/>
<evidence type="ECO:0000256" key="1">
    <source>
        <dbReference type="SAM" id="MobiDB-lite"/>
    </source>
</evidence>